<accession>A0A5B8J2M0</accession>
<evidence type="ECO:0000256" key="1">
    <source>
        <dbReference type="SAM" id="Phobius"/>
    </source>
</evidence>
<dbReference type="NCBIfam" id="NF038391">
    <property type="entry name" value="streptophobe"/>
    <property type="match status" value="1"/>
</dbReference>
<feature type="transmembrane region" description="Helical" evidence="1">
    <location>
        <begin position="396"/>
        <end position="417"/>
    </location>
</feature>
<evidence type="ECO:0000313" key="3">
    <source>
        <dbReference type="Proteomes" id="UP000320580"/>
    </source>
</evidence>
<dbReference type="KEGG" id="sqz:FQU76_01840"/>
<feature type="transmembrane region" description="Helical" evidence="1">
    <location>
        <begin position="347"/>
        <end position="370"/>
    </location>
</feature>
<protein>
    <recommendedName>
        <fullName evidence="4">Integral membrane protein</fullName>
    </recommendedName>
</protein>
<feature type="transmembrane region" description="Helical" evidence="1">
    <location>
        <begin position="158"/>
        <end position="176"/>
    </location>
</feature>
<feature type="transmembrane region" description="Helical" evidence="1">
    <location>
        <begin position="25"/>
        <end position="51"/>
    </location>
</feature>
<dbReference type="EMBL" id="CP042266">
    <property type="protein sequence ID" value="QDY75457.1"/>
    <property type="molecule type" value="Genomic_DNA"/>
</dbReference>
<feature type="transmembrane region" description="Helical" evidence="1">
    <location>
        <begin position="94"/>
        <end position="112"/>
    </location>
</feature>
<dbReference type="RefSeq" id="WP_146478769.1">
    <property type="nucleotide sequence ID" value="NZ_CP042266.1"/>
</dbReference>
<evidence type="ECO:0008006" key="4">
    <source>
        <dbReference type="Google" id="ProtNLM"/>
    </source>
</evidence>
<dbReference type="Proteomes" id="UP000320580">
    <property type="component" value="Chromosome"/>
</dbReference>
<name>A0A5B8J2M0_9ACTN</name>
<keyword evidence="1" id="KW-1133">Transmembrane helix</keyword>
<dbReference type="InterPro" id="IPR047724">
    <property type="entry name" value="Streptophobe"/>
</dbReference>
<sequence>MSQQPVPGRRAQGPPPPVGRTPYGWIQAFLTVAAGLVALIVTAALGLWAAGAQELPDGAFPQVVAATAVLAAGGSVELSGGAGDLAAGGGDLSVVPLSVTLVAALVLARGFLRPLRHHAVIRSRDLAGWAARLGLLWAVVLIGLAAIARHTFDITPEGTIADIGSLIGLSAQAGFAADVPLTLGYGLLWLAALFAAALLASRAAALPARLFRAIAPVRPAAHAMAVLLLAYVAAALIAGLVTAATRGRASETLAVILLGLPNLAWLALTIGLGAVWDGLAEGPFGLPMPKALDTVLRTPGGAGLDLKSLTAENGGAWWLLVAAAVGVSAAAVLAARRSPPGTPPWQHAVRTAAALVVTVLTVCLLCRVDAHYGLSLLGLGDVGGALSGRVELLPRWWTALLAAALWGLVTGFLAGFAHRRRTGTAVR</sequence>
<dbReference type="AlphaFoldDB" id="A0A5B8J2M0"/>
<feature type="transmembrane region" description="Helical" evidence="1">
    <location>
        <begin position="133"/>
        <end position="152"/>
    </location>
</feature>
<feature type="transmembrane region" description="Helical" evidence="1">
    <location>
        <begin position="253"/>
        <end position="276"/>
    </location>
</feature>
<proteinExistence type="predicted"/>
<keyword evidence="1" id="KW-0472">Membrane</keyword>
<feature type="transmembrane region" description="Helical" evidence="1">
    <location>
        <begin position="183"/>
        <end position="200"/>
    </location>
</feature>
<evidence type="ECO:0000313" key="2">
    <source>
        <dbReference type="EMBL" id="QDY75457.1"/>
    </source>
</evidence>
<feature type="transmembrane region" description="Helical" evidence="1">
    <location>
        <begin position="220"/>
        <end position="241"/>
    </location>
</feature>
<feature type="transmembrane region" description="Helical" evidence="1">
    <location>
        <begin position="316"/>
        <end position="335"/>
    </location>
</feature>
<organism evidence="2 3">
    <name type="scientific">Streptomyces qinzhouensis</name>
    <dbReference type="NCBI Taxonomy" id="2599401"/>
    <lineage>
        <taxon>Bacteria</taxon>
        <taxon>Bacillati</taxon>
        <taxon>Actinomycetota</taxon>
        <taxon>Actinomycetes</taxon>
        <taxon>Kitasatosporales</taxon>
        <taxon>Streptomycetaceae</taxon>
        <taxon>Streptomyces</taxon>
    </lineage>
</organism>
<dbReference type="OrthoDB" id="3872592at2"/>
<gene>
    <name evidence="2" type="ORF">FQU76_01840</name>
</gene>
<keyword evidence="3" id="KW-1185">Reference proteome</keyword>
<keyword evidence="1" id="KW-0812">Transmembrane</keyword>
<reference evidence="2 3" key="1">
    <citation type="submission" date="2019-07" db="EMBL/GenBank/DDBJ databases">
        <authorList>
            <person name="Zhu P."/>
        </authorList>
    </citation>
    <scope>NUCLEOTIDE SEQUENCE [LARGE SCALE GENOMIC DNA]</scope>
    <source>
        <strain evidence="2 3">SSL-25</strain>
    </source>
</reference>